<dbReference type="EMBL" id="JANFFA010000002">
    <property type="protein sequence ID" value="MDQ2094358.1"/>
    <property type="molecule type" value="Genomic_DNA"/>
</dbReference>
<evidence type="ECO:0000313" key="1">
    <source>
        <dbReference type="EMBL" id="MDQ2094358.1"/>
    </source>
</evidence>
<comment type="caution">
    <text evidence="1">The sequence shown here is derived from an EMBL/GenBank/DDBJ whole genome shotgun (WGS) entry which is preliminary data.</text>
</comment>
<sequence>MRRVCFIGNSHVGSVKRAADEIKDSGVLDGVDVTIFGSHRDSLKTLKIRDGYLVSDDDFVQKNFHWTSGGSTKVKISEYDEICFILGRSIFDFTKFQAGTDIPFISNNLAMKLVNAALNTWPMRLAMRTAKESDNVQVTHVGRPFVSAEAPLSKAILARFSEPESKISSRTEQLRTLMDEKSTEVSEGNFRFMKPPTATLEEHGLFTQHIFCQGSIRLGKKMNKSHSTDDYGHMNADYGRLILEHLLAQTA</sequence>
<keyword evidence="2" id="KW-1185">Reference proteome</keyword>
<dbReference type="AlphaFoldDB" id="A0AAJ1X4K6"/>
<protein>
    <submittedName>
        <fullName evidence="1">Uncharacterized protein</fullName>
    </submittedName>
</protein>
<reference evidence="1" key="1">
    <citation type="submission" date="2022-07" db="EMBL/GenBank/DDBJ databases">
        <authorList>
            <person name="Otstavnykh N."/>
            <person name="Isaeva M."/>
            <person name="Bystritskaya E."/>
        </authorList>
    </citation>
    <scope>NUCLEOTIDE SEQUENCE</scope>
    <source>
        <strain evidence="1">10Alg 79</strain>
    </source>
</reference>
<proteinExistence type="predicted"/>
<organism evidence="1 2">
    <name type="scientific">Rhodalgimonas zhirmunskyi</name>
    <dbReference type="NCBI Taxonomy" id="2964767"/>
    <lineage>
        <taxon>Bacteria</taxon>
        <taxon>Pseudomonadati</taxon>
        <taxon>Pseudomonadota</taxon>
        <taxon>Alphaproteobacteria</taxon>
        <taxon>Rhodobacterales</taxon>
        <taxon>Roseobacteraceae</taxon>
        <taxon>Rhodalgimonas</taxon>
    </lineage>
</organism>
<evidence type="ECO:0000313" key="2">
    <source>
        <dbReference type="Proteomes" id="UP001227162"/>
    </source>
</evidence>
<reference evidence="1" key="2">
    <citation type="submission" date="2023-04" db="EMBL/GenBank/DDBJ databases">
        <title>'Rhodoalgimonas zhirmunskyi' gen. nov., isolated from a red alga.</title>
        <authorList>
            <person name="Nedashkovskaya O.I."/>
            <person name="Otstavnykh N.Y."/>
            <person name="Bystritskaya E.P."/>
            <person name="Balabanova L.A."/>
            <person name="Isaeva M.P."/>
        </authorList>
    </citation>
    <scope>NUCLEOTIDE SEQUENCE</scope>
    <source>
        <strain evidence="1">10Alg 79</strain>
    </source>
</reference>
<dbReference type="Proteomes" id="UP001227162">
    <property type="component" value="Unassembled WGS sequence"/>
</dbReference>
<name>A0AAJ1X4K6_9RHOB</name>
<accession>A0AAJ1X4K6</accession>
<gene>
    <name evidence="1" type="ORF">NOI20_09580</name>
</gene>
<dbReference type="RefSeq" id="WP_317625958.1">
    <property type="nucleotide sequence ID" value="NZ_JANFFA010000002.1"/>
</dbReference>